<dbReference type="Pfam" id="PF00241">
    <property type="entry name" value="Cofilin_ADF"/>
    <property type="match status" value="1"/>
</dbReference>
<dbReference type="GO" id="GO:0034316">
    <property type="term" value="P:negative regulation of Arp2/3 complex-mediated actin nucleation"/>
    <property type="evidence" value="ECO:0007669"/>
    <property type="project" value="TreeGrafter"/>
</dbReference>
<dbReference type="InterPro" id="IPR002108">
    <property type="entry name" value="ADF-H"/>
</dbReference>
<comment type="similarity">
    <text evidence="1 2">Belongs to the actin-binding proteins ADF family. GMF subfamily.</text>
</comment>
<keyword evidence="5" id="KW-1185">Reference proteome</keyword>
<dbReference type="OrthoDB" id="3919494at2759"/>
<evidence type="ECO:0000256" key="2">
    <source>
        <dbReference type="PIRNR" id="PIRNR001788"/>
    </source>
</evidence>
<reference evidence="4 5" key="1">
    <citation type="submission" date="2018-03" db="EMBL/GenBank/DDBJ databases">
        <authorList>
            <person name="Guldener U."/>
        </authorList>
    </citation>
    <scope>NUCLEOTIDE SEQUENCE [LARGE SCALE GENOMIC DNA]</scope>
    <source>
        <strain evidence="4 5">DAOM196992</strain>
    </source>
</reference>
<dbReference type="InterPro" id="IPR011171">
    <property type="entry name" value="GMF"/>
</dbReference>
<dbReference type="AlphaFoldDB" id="A0A5C3EVG0"/>
<dbReference type="Proteomes" id="UP000323386">
    <property type="component" value="Unassembled WGS sequence"/>
</dbReference>
<proteinExistence type="inferred from homology"/>
<dbReference type="SMART" id="SM00102">
    <property type="entry name" value="ADF"/>
    <property type="match status" value="1"/>
</dbReference>
<dbReference type="PANTHER" id="PTHR11249">
    <property type="entry name" value="GLIAL FACTOR NATURATION FACTOR"/>
    <property type="match status" value="1"/>
</dbReference>
<dbReference type="GO" id="GO:0030479">
    <property type="term" value="C:actin cortical patch"/>
    <property type="evidence" value="ECO:0007669"/>
    <property type="project" value="TreeGrafter"/>
</dbReference>
<dbReference type="PROSITE" id="PS51263">
    <property type="entry name" value="ADF_H"/>
    <property type="match status" value="1"/>
</dbReference>
<dbReference type="SUPFAM" id="SSF55753">
    <property type="entry name" value="Actin depolymerizing proteins"/>
    <property type="match status" value="1"/>
</dbReference>
<feature type="domain" description="ADF-H" evidence="3">
    <location>
        <begin position="4"/>
        <end position="149"/>
    </location>
</feature>
<protein>
    <submittedName>
        <fullName evidence="4">Related to Glia maturation factor, beta</fullName>
    </submittedName>
</protein>
<comment type="subcellular location">
    <subcellularLocation>
        <location evidence="2">Cytoplasm</location>
    </subcellularLocation>
    <subcellularLocation>
        <location evidence="2">Nucleus</location>
    </subcellularLocation>
</comment>
<dbReference type="InterPro" id="IPR029006">
    <property type="entry name" value="ADF-H/Gelsolin-like_dom_sf"/>
</dbReference>
<name>A0A5C3EVG0_9BASI</name>
<sequence>MSTTTTVDIPASVLEETKRFRLSKSSSAGLAALVYKIEKKSLCLVVEDRIEGALEDVLEELPENSPRFLVVSYQLQHRDGRVSYVGHTLIPSSTLPRHPASWAPTTSSNDQSMLYASALSNFSVQVDIAKVIDVRDGELSKQALEERLGA</sequence>
<evidence type="ECO:0000256" key="1">
    <source>
        <dbReference type="ARBA" id="ARBA00010055"/>
    </source>
</evidence>
<evidence type="ECO:0000259" key="3">
    <source>
        <dbReference type="PROSITE" id="PS51263"/>
    </source>
</evidence>
<accession>A0A5C3EVG0</accession>
<dbReference type="PIRSF" id="PIRSF001788">
    <property type="entry name" value="GMF-beta"/>
    <property type="match status" value="1"/>
</dbReference>
<evidence type="ECO:0000313" key="5">
    <source>
        <dbReference type="Proteomes" id="UP000323386"/>
    </source>
</evidence>
<dbReference type="GO" id="GO:0071933">
    <property type="term" value="F:Arp2/3 complex binding"/>
    <property type="evidence" value="ECO:0007669"/>
    <property type="project" value="InterPro"/>
</dbReference>
<dbReference type="EMBL" id="OOIP01000002">
    <property type="protein sequence ID" value="SPO35496.1"/>
    <property type="molecule type" value="Genomic_DNA"/>
</dbReference>
<gene>
    <name evidence="4" type="ORF">PSFLO_00967</name>
</gene>
<dbReference type="GO" id="GO:0071846">
    <property type="term" value="P:actin filament debranching"/>
    <property type="evidence" value="ECO:0007669"/>
    <property type="project" value="InterPro"/>
</dbReference>
<keyword evidence="2" id="KW-0963">Cytoplasm</keyword>
<dbReference type="PANTHER" id="PTHR11249:SF2">
    <property type="entry name" value="GLIA MATURATION FACTOR"/>
    <property type="match status" value="1"/>
</dbReference>
<evidence type="ECO:0000313" key="4">
    <source>
        <dbReference type="EMBL" id="SPO35496.1"/>
    </source>
</evidence>
<dbReference type="GO" id="GO:0005634">
    <property type="term" value="C:nucleus"/>
    <property type="evidence" value="ECO:0007669"/>
    <property type="project" value="UniProtKB-SubCell"/>
</dbReference>
<keyword evidence="2" id="KW-0539">Nucleus</keyword>
<organism evidence="4 5">
    <name type="scientific">Pseudozyma flocculosa</name>
    <dbReference type="NCBI Taxonomy" id="84751"/>
    <lineage>
        <taxon>Eukaryota</taxon>
        <taxon>Fungi</taxon>
        <taxon>Dikarya</taxon>
        <taxon>Basidiomycota</taxon>
        <taxon>Ustilaginomycotina</taxon>
        <taxon>Ustilaginomycetes</taxon>
        <taxon>Ustilaginales</taxon>
        <taxon>Ustilaginaceae</taxon>
        <taxon>Pseudozyma</taxon>
    </lineage>
</organism>
<dbReference type="Gene3D" id="3.40.20.10">
    <property type="entry name" value="Severin"/>
    <property type="match status" value="1"/>
</dbReference>
<dbReference type="GO" id="GO:0003779">
    <property type="term" value="F:actin binding"/>
    <property type="evidence" value="ECO:0007669"/>
    <property type="project" value="InterPro"/>
</dbReference>